<evidence type="ECO:0000259" key="6">
    <source>
        <dbReference type="Pfam" id="PF04138"/>
    </source>
</evidence>
<dbReference type="Pfam" id="PF04138">
    <property type="entry name" value="GtrA_DPMS_TM"/>
    <property type="match status" value="1"/>
</dbReference>
<name>A0ABV9RLG9_9PSEU</name>
<dbReference type="EMBL" id="JBHSIM010000045">
    <property type="protein sequence ID" value="MFC4835031.1"/>
    <property type="molecule type" value="Genomic_DNA"/>
</dbReference>
<protein>
    <submittedName>
        <fullName evidence="7">GtrA family protein</fullName>
    </submittedName>
</protein>
<evidence type="ECO:0000256" key="3">
    <source>
        <dbReference type="ARBA" id="ARBA00022989"/>
    </source>
</evidence>
<keyword evidence="4 5" id="KW-0472">Membrane</keyword>
<dbReference type="Proteomes" id="UP001595909">
    <property type="component" value="Unassembled WGS sequence"/>
</dbReference>
<evidence type="ECO:0000256" key="2">
    <source>
        <dbReference type="ARBA" id="ARBA00022692"/>
    </source>
</evidence>
<gene>
    <name evidence="7" type="ORF">ACFPEL_21665</name>
</gene>
<evidence type="ECO:0000313" key="7">
    <source>
        <dbReference type="EMBL" id="MFC4835031.1"/>
    </source>
</evidence>
<evidence type="ECO:0000313" key="8">
    <source>
        <dbReference type="Proteomes" id="UP001595909"/>
    </source>
</evidence>
<feature type="transmembrane region" description="Helical" evidence="5">
    <location>
        <begin position="113"/>
        <end position="136"/>
    </location>
</feature>
<feature type="domain" description="GtrA/DPMS transmembrane" evidence="6">
    <location>
        <begin position="23"/>
        <end position="141"/>
    </location>
</feature>
<feature type="transmembrane region" description="Helical" evidence="5">
    <location>
        <begin position="20"/>
        <end position="42"/>
    </location>
</feature>
<feature type="transmembrane region" description="Helical" evidence="5">
    <location>
        <begin position="83"/>
        <end position="107"/>
    </location>
</feature>
<feature type="transmembrane region" description="Helical" evidence="5">
    <location>
        <begin position="54"/>
        <end position="71"/>
    </location>
</feature>
<comment type="subcellular location">
    <subcellularLocation>
        <location evidence="1">Membrane</location>
        <topology evidence="1">Multi-pass membrane protein</topology>
    </subcellularLocation>
</comment>
<keyword evidence="3 5" id="KW-1133">Transmembrane helix</keyword>
<evidence type="ECO:0000256" key="4">
    <source>
        <dbReference type="ARBA" id="ARBA00023136"/>
    </source>
</evidence>
<evidence type="ECO:0000256" key="1">
    <source>
        <dbReference type="ARBA" id="ARBA00004141"/>
    </source>
</evidence>
<comment type="caution">
    <text evidence="7">The sequence shown here is derived from an EMBL/GenBank/DDBJ whole genome shotgun (WGS) entry which is preliminary data.</text>
</comment>
<sequence length="142" mass="15087">MARTRPAEARPSETNGVVRIGTRFLATGVVVLPLSLGLHLVAVRAGLDVHVSRVLSYVVGTALVTVLHRRWTFAAPGVRGATLWVALLYATTFMVVVVTHGLAISLLPAVVAAPWVVGVAWLVSQGLGTTVNFLVLRGLVFR</sequence>
<accession>A0ABV9RLG9</accession>
<dbReference type="InterPro" id="IPR007267">
    <property type="entry name" value="GtrA_DPMS_TM"/>
</dbReference>
<keyword evidence="8" id="KW-1185">Reference proteome</keyword>
<dbReference type="RefSeq" id="WP_274187447.1">
    <property type="nucleotide sequence ID" value="NZ_BAABHN010000045.1"/>
</dbReference>
<evidence type="ECO:0000256" key="5">
    <source>
        <dbReference type="SAM" id="Phobius"/>
    </source>
</evidence>
<reference evidence="8" key="1">
    <citation type="journal article" date="2019" name="Int. J. Syst. Evol. Microbiol.">
        <title>The Global Catalogue of Microorganisms (GCM) 10K type strain sequencing project: providing services to taxonomists for standard genome sequencing and annotation.</title>
        <authorList>
            <consortium name="The Broad Institute Genomics Platform"/>
            <consortium name="The Broad Institute Genome Sequencing Center for Infectious Disease"/>
            <person name="Wu L."/>
            <person name="Ma J."/>
        </authorList>
    </citation>
    <scope>NUCLEOTIDE SEQUENCE [LARGE SCALE GENOMIC DNA]</scope>
    <source>
        <strain evidence="8">CCUG 50347</strain>
    </source>
</reference>
<keyword evidence="2 5" id="KW-0812">Transmembrane</keyword>
<organism evidence="7 8">
    <name type="scientific">Actinomycetospora chibensis</name>
    <dbReference type="NCBI Taxonomy" id="663606"/>
    <lineage>
        <taxon>Bacteria</taxon>
        <taxon>Bacillati</taxon>
        <taxon>Actinomycetota</taxon>
        <taxon>Actinomycetes</taxon>
        <taxon>Pseudonocardiales</taxon>
        <taxon>Pseudonocardiaceae</taxon>
        <taxon>Actinomycetospora</taxon>
    </lineage>
</organism>
<proteinExistence type="predicted"/>